<accession>A0A5J4V1M5</accession>
<feature type="region of interest" description="Disordered" evidence="1">
    <location>
        <begin position="520"/>
        <end position="579"/>
    </location>
</feature>
<evidence type="ECO:0000313" key="2">
    <source>
        <dbReference type="EMBL" id="KAA6375941.1"/>
    </source>
</evidence>
<feature type="compositionally biased region" description="Basic and acidic residues" evidence="1">
    <location>
        <begin position="445"/>
        <end position="456"/>
    </location>
</feature>
<dbReference type="Proteomes" id="UP000324800">
    <property type="component" value="Unassembled WGS sequence"/>
</dbReference>
<feature type="region of interest" description="Disordered" evidence="1">
    <location>
        <begin position="445"/>
        <end position="505"/>
    </location>
</feature>
<name>A0A5J4V1M5_9EUKA</name>
<comment type="caution">
    <text evidence="2">The sequence shown here is derived from an EMBL/GenBank/DDBJ whole genome shotgun (WGS) entry which is preliminary data.</text>
</comment>
<sequence length="579" mass="66797">MFKGFESDFKILVEEIDNVSRKIGVFLQQLDKIIIQPSIKSVEQASRFIQNEIITHIQNPVNRAEEFLEANAFQPARNPIEQFSKFVEKEIIQPVDIGLKQFDSNITQPIIKLIIQFLQFLDENLKDPSLNPLGKVIKRIYEQTIQPIRQALKQVDRDLIQLVLLKIKEILPFLVKVATLISFLTHSTQTTNSENNTNVQDLLNVDVSVIIKAQLQKLLDENNHLISGYGQSLIQGQILNHIHFNGNNVRVFSGTQIYQGDIFETKIVDGQIQKVRLAHGRYPQESNNNELNSQQYDVQVLNGSQNQNLQSIEEQVQSIDDVQNENQDQNEIISICEGQNMQINTEQEMIDNITQNVIDQTQANQSEMIHDCIQQLINNNSLPHLDDNQFKSLQEHIQNYVNQNKKQIIQDEIQRAIRNKKINQADETQQISGIEKDIIEGIQKSEKEEKRTEAKKAPKPNNPKKLVKLQQLTIPERKKEPKLTTRKIKKKDSNNQKLKKKKRSHSVDVIFRRLLSESDDDEDLSNINLNEQQDNEMNDTQGYSIIKRGDLNNDTENNMDKDQPEQQETGKEVNQGNVD</sequence>
<organism evidence="2 3">
    <name type="scientific">Streblomastix strix</name>
    <dbReference type="NCBI Taxonomy" id="222440"/>
    <lineage>
        <taxon>Eukaryota</taxon>
        <taxon>Metamonada</taxon>
        <taxon>Preaxostyla</taxon>
        <taxon>Oxymonadida</taxon>
        <taxon>Streblomastigidae</taxon>
        <taxon>Streblomastix</taxon>
    </lineage>
</organism>
<dbReference type="EMBL" id="SNRW01010877">
    <property type="protein sequence ID" value="KAA6375941.1"/>
    <property type="molecule type" value="Genomic_DNA"/>
</dbReference>
<evidence type="ECO:0000313" key="3">
    <source>
        <dbReference type="Proteomes" id="UP000324800"/>
    </source>
</evidence>
<gene>
    <name evidence="2" type="ORF">EZS28_028532</name>
</gene>
<dbReference type="AlphaFoldDB" id="A0A5J4V1M5"/>
<protein>
    <submittedName>
        <fullName evidence="2">Uncharacterized protein</fullName>
    </submittedName>
</protein>
<evidence type="ECO:0000256" key="1">
    <source>
        <dbReference type="SAM" id="MobiDB-lite"/>
    </source>
</evidence>
<feature type="compositionally biased region" description="Basic and acidic residues" evidence="1">
    <location>
        <begin position="558"/>
        <end position="571"/>
    </location>
</feature>
<proteinExistence type="predicted"/>
<reference evidence="2 3" key="1">
    <citation type="submission" date="2019-03" db="EMBL/GenBank/DDBJ databases">
        <title>Single cell metagenomics reveals metabolic interactions within the superorganism composed of flagellate Streblomastix strix and complex community of Bacteroidetes bacteria on its surface.</title>
        <authorList>
            <person name="Treitli S.C."/>
            <person name="Kolisko M."/>
            <person name="Husnik F."/>
            <person name="Keeling P."/>
            <person name="Hampl V."/>
        </authorList>
    </citation>
    <scope>NUCLEOTIDE SEQUENCE [LARGE SCALE GENOMIC DNA]</scope>
    <source>
        <strain evidence="2">ST1C</strain>
    </source>
</reference>